<organism evidence="2 5">
    <name type="scientific">Didymodactylos carnosus</name>
    <dbReference type="NCBI Taxonomy" id="1234261"/>
    <lineage>
        <taxon>Eukaryota</taxon>
        <taxon>Metazoa</taxon>
        <taxon>Spiralia</taxon>
        <taxon>Gnathifera</taxon>
        <taxon>Rotifera</taxon>
        <taxon>Eurotatoria</taxon>
        <taxon>Bdelloidea</taxon>
        <taxon>Philodinida</taxon>
        <taxon>Philodinidae</taxon>
        <taxon>Didymodactylos</taxon>
    </lineage>
</organism>
<protein>
    <submittedName>
        <fullName evidence="2">Uncharacterized protein</fullName>
    </submittedName>
</protein>
<dbReference type="OrthoDB" id="10018900at2759"/>
<dbReference type="Proteomes" id="UP000681722">
    <property type="component" value="Unassembled WGS sequence"/>
</dbReference>
<dbReference type="AlphaFoldDB" id="A0A815BBF1"/>
<sequence length="204" mass="23133">MTLSRCTGFTNKTDIGDGKCRKRSYDLPGQMTICICITSMCNYAVSSCKESNKKTQVHPPPAFSPVIRTLKQIIKCSFYLPPGIYSDGQCNALYWQQEPPPFNVCQKYFEQNSVLCQIQITKTNTKEVIKNGYTNEETSYYAINILRQKSIHPNAIFGETITSTIIQYKEDEGSYVSNCLCTTNNCNKDFEICANGLKYNKAWV</sequence>
<evidence type="ECO:0000313" key="1">
    <source>
        <dbReference type="EMBL" id="CAF0997473.1"/>
    </source>
</evidence>
<proteinExistence type="predicted"/>
<dbReference type="Proteomes" id="UP000663829">
    <property type="component" value="Unassembled WGS sequence"/>
</dbReference>
<dbReference type="Proteomes" id="UP000682733">
    <property type="component" value="Unassembled WGS sequence"/>
</dbReference>
<dbReference type="EMBL" id="CAJOBA010006232">
    <property type="protein sequence ID" value="CAF3767154.1"/>
    <property type="molecule type" value="Genomic_DNA"/>
</dbReference>
<keyword evidence="5" id="KW-1185">Reference proteome</keyword>
<accession>A0A815BBF1</accession>
<comment type="caution">
    <text evidence="2">The sequence shown here is derived from an EMBL/GenBank/DDBJ whole genome shotgun (WGS) entry which is preliminary data.</text>
</comment>
<evidence type="ECO:0000313" key="3">
    <source>
        <dbReference type="EMBL" id="CAF3767154.1"/>
    </source>
</evidence>
<evidence type="ECO:0000313" key="2">
    <source>
        <dbReference type="EMBL" id="CAF1267419.1"/>
    </source>
</evidence>
<reference evidence="2" key="1">
    <citation type="submission" date="2021-02" db="EMBL/GenBank/DDBJ databases">
        <authorList>
            <person name="Nowell W R."/>
        </authorList>
    </citation>
    <scope>NUCLEOTIDE SEQUENCE</scope>
</reference>
<dbReference type="EMBL" id="CAJNOK010006225">
    <property type="protein sequence ID" value="CAF0997473.1"/>
    <property type="molecule type" value="Genomic_DNA"/>
</dbReference>
<name>A0A815BBF1_9BILA</name>
<gene>
    <name evidence="2" type="ORF">GPM918_LOCUS26908</name>
    <name evidence="1" type="ORF">OVA965_LOCUS14389</name>
    <name evidence="4" type="ORF">SRO942_LOCUS27146</name>
    <name evidence="3" type="ORF">TMI583_LOCUS14393</name>
</gene>
<dbReference type="EMBL" id="CAJOBC010021660">
    <property type="protein sequence ID" value="CAF4052064.1"/>
    <property type="molecule type" value="Genomic_DNA"/>
</dbReference>
<evidence type="ECO:0000313" key="5">
    <source>
        <dbReference type="Proteomes" id="UP000663829"/>
    </source>
</evidence>
<dbReference type="EMBL" id="CAJNOQ010011051">
    <property type="protein sequence ID" value="CAF1267419.1"/>
    <property type="molecule type" value="Genomic_DNA"/>
</dbReference>
<dbReference type="Proteomes" id="UP000677228">
    <property type="component" value="Unassembled WGS sequence"/>
</dbReference>
<evidence type="ECO:0000313" key="4">
    <source>
        <dbReference type="EMBL" id="CAF4052064.1"/>
    </source>
</evidence>